<accession>A0A2V2LBN8</accession>
<feature type="region of interest" description="Disordered" evidence="2">
    <location>
        <begin position="109"/>
        <end position="140"/>
    </location>
</feature>
<dbReference type="AlphaFoldDB" id="A0A2V2LBN8"/>
<proteinExistence type="predicted"/>
<evidence type="ECO:0008006" key="5">
    <source>
        <dbReference type="Google" id="ProtNLM"/>
    </source>
</evidence>
<sequence>MSRRERLFALMARRQKIELGQKAATAQRAAMRAADADRQAEQLGNLLAEKSGTLARSATKADMLAAHWMGVELAAHLEITRNNAAHLEQDLIRARAELAQAEHRSGLYHDRAAEARREAREAAEARREAARPARRGPASA</sequence>
<keyword evidence="1" id="KW-0175">Coiled coil</keyword>
<dbReference type="OrthoDB" id="9898555at2"/>
<comment type="caution">
    <text evidence="3">The sequence shown here is derived from an EMBL/GenBank/DDBJ whole genome shotgun (WGS) entry which is preliminary data.</text>
</comment>
<keyword evidence="4" id="KW-1185">Reference proteome</keyword>
<feature type="coiled-coil region" evidence="1">
    <location>
        <begin position="77"/>
        <end position="104"/>
    </location>
</feature>
<dbReference type="RefSeq" id="WP_109811651.1">
    <property type="nucleotide sequence ID" value="NZ_QGKU01000033.1"/>
</dbReference>
<organism evidence="3 4">
    <name type="scientific">Meridianimarinicoccus roseus</name>
    <dbReference type="NCBI Taxonomy" id="2072018"/>
    <lineage>
        <taxon>Bacteria</taxon>
        <taxon>Pseudomonadati</taxon>
        <taxon>Pseudomonadota</taxon>
        <taxon>Alphaproteobacteria</taxon>
        <taxon>Rhodobacterales</taxon>
        <taxon>Paracoccaceae</taxon>
        <taxon>Meridianimarinicoccus</taxon>
    </lineage>
</organism>
<reference evidence="3 4" key="1">
    <citation type="submission" date="2018-05" db="EMBL/GenBank/DDBJ databases">
        <title>Rhodobacteraceae gen. nov., sp. nov. isolated from sea water.</title>
        <authorList>
            <person name="Ren Y."/>
        </authorList>
    </citation>
    <scope>NUCLEOTIDE SEQUENCE [LARGE SCALE GENOMIC DNA]</scope>
    <source>
        <strain evidence="3 4">TG-679</strain>
    </source>
</reference>
<name>A0A2V2LBN8_9RHOB</name>
<dbReference type="EMBL" id="QGKU01000033">
    <property type="protein sequence ID" value="PWR02602.1"/>
    <property type="molecule type" value="Genomic_DNA"/>
</dbReference>
<evidence type="ECO:0000313" key="3">
    <source>
        <dbReference type="EMBL" id="PWR02602.1"/>
    </source>
</evidence>
<dbReference type="Proteomes" id="UP000245680">
    <property type="component" value="Unassembled WGS sequence"/>
</dbReference>
<evidence type="ECO:0000313" key="4">
    <source>
        <dbReference type="Proteomes" id="UP000245680"/>
    </source>
</evidence>
<evidence type="ECO:0000256" key="1">
    <source>
        <dbReference type="SAM" id="Coils"/>
    </source>
</evidence>
<feature type="compositionally biased region" description="Basic and acidic residues" evidence="2">
    <location>
        <begin position="109"/>
        <end position="131"/>
    </location>
</feature>
<protein>
    <recommendedName>
        <fullName evidence="5">Flagellar FliJ protein</fullName>
    </recommendedName>
</protein>
<gene>
    <name evidence="3" type="ORF">DKT77_10455</name>
</gene>
<evidence type="ECO:0000256" key="2">
    <source>
        <dbReference type="SAM" id="MobiDB-lite"/>
    </source>
</evidence>